<organism evidence="2 3">
    <name type="scientific">Trichoderma asperellum (strain ATCC 204424 / CBS 433.97 / NBRC 101777)</name>
    <dbReference type="NCBI Taxonomy" id="1042311"/>
    <lineage>
        <taxon>Eukaryota</taxon>
        <taxon>Fungi</taxon>
        <taxon>Dikarya</taxon>
        <taxon>Ascomycota</taxon>
        <taxon>Pezizomycotina</taxon>
        <taxon>Sordariomycetes</taxon>
        <taxon>Hypocreomycetidae</taxon>
        <taxon>Hypocreales</taxon>
        <taxon>Hypocreaceae</taxon>
        <taxon>Trichoderma</taxon>
    </lineage>
</organism>
<name>A0A2T3Z042_TRIA4</name>
<dbReference type="EMBL" id="KZ679266">
    <property type="protein sequence ID" value="PTB38178.1"/>
    <property type="molecule type" value="Genomic_DNA"/>
</dbReference>
<accession>A0A2T3Z042</accession>
<feature type="compositionally biased region" description="Polar residues" evidence="1">
    <location>
        <begin position="27"/>
        <end position="36"/>
    </location>
</feature>
<reference evidence="2 3" key="1">
    <citation type="submission" date="2016-07" db="EMBL/GenBank/DDBJ databases">
        <title>Multiple horizontal gene transfer events from other fungi enriched the ability of initially mycotrophic Trichoderma (Ascomycota) to feed on dead plant biomass.</title>
        <authorList>
            <consortium name="DOE Joint Genome Institute"/>
            <person name="Aerts A."/>
            <person name="Atanasova L."/>
            <person name="Chenthamara K."/>
            <person name="Zhang J."/>
            <person name="Grujic M."/>
            <person name="Henrissat B."/>
            <person name="Kuo A."/>
            <person name="Salamov A."/>
            <person name="Lipzen A."/>
            <person name="Labutti K."/>
            <person name="Barry K."/>
            <person name="Miao Y."/>
            <person name="Rahimi M.J."/>
            <person name="Shen Q."/>
            <person name="Grigoriev I.V."/>
            <person name="Kubicek C.P."/>
            <person name="Druzhinina I.S."/>
        </authorList>
    </citation>
    <scope>NUCLEOTIDE SEQUENCE [LARGE SCALE GENOMIC DNA]</scope>
    <source>
        <strain evidence="2 3">CBS 433.97</strain>
    </source>
</reference>
<sequence length="175" mass="19897">MRPSCRTLATSTSSSRIVSCGSDETCASTPRGSSSWPRERRAAAPSSGLSGTSWASFDSHTRRTWRCRSCLTVWCWILLRARRSSWRVRIGRDSSMCCMFCKLLMLTIADKQRTLVTLLKQDRWKGEILCFERTYHAPSCLHDVGISSYGTFELNSISLFFPYPNPFLSPPFLFT</sequence>
<dbReference type="AlphaFoldDB" id="A0A2T3Z042"/>
<keyword evidence="3" id="KW-1185">Reference proteome</keyword>
<evidence type="ECO:0000313" key="3">
    <source>
        <dbReference type="Proteomes" id="UP000240493"/>
    </source>
</evidence>
<proteinExistence type="predicted"/>
<evidence type="ECO:0000313" key="2">
    <source>
        <dbReference type="EMBL" id="PTB38178.1"/>
    </source>
</evidence>
<protein>
    <submittedName>
        <fullName evidence="2">Uncharacterized protein</fullName>
    </submittedName>
</protein>
<gene>
    <name evidence="2" type="ORF">M441DRAFT_248014</name>
</gene>
<feature type="region of interest" description="Disordered" evidence="1">
    <location>
        <begin position="27"/>
        <end position="53"/>
    </location>
</feature>
<dbReference type="Proteomes" id="UP000240493">
    <property type="component" value="Unassembled WGS sequence"/>
</dbReference>
<evidence type="ECO:0000256" key="1">
    <source>
        <dbReference type="SAM" id="MobiDB-lite"/>
    </source>
</evidence>